<organism evidence="2 5">
    <name type="scientific">Adineta ricciae</name>
    <name type="common">Rotifer</name>
    <dbReference type="NCBI Taxonomy" id="249248"/>
    <lineage>
        <taxon>Eukaryota</taxon>
        <taxon>Metazoa</taxon>
        <taxon>Spiralia</taxon>
        <taxon>Gnathifera</taxon>
        <taxon>Rotifera</taxon>
        <taxon>Eurotatoria</taxon>
        <taxon>Bdelloidea</taxon>
        <taxon>Adinetida</taxon>
        <taxon>Adinetidae</taxon>
        <taxon>Adineta</taxon>
    </lineage>
</organism>
<keyword evidence="4" id="KW-1185">Reference proteome</keyword>
<evidence type="ECO:0000313" key="3">
    <source>
        <dbReference type="EMBL" id="CAF1017155.1"/>
    </source>
</evidence>
<dbReference type="EMBL" id="CAJNOJ010000007">
    <property type="protein sequence ID" value="CAF0763386.1"/>
    <property type="molecule type" value="Genomic_DNA"/>
</dbReference>
<feature type="chain" id="PRO_5036409163" evidence="1">
    <location>
        <begin position="17"/>
        <end position="119"/>
    </location>
</feature>
<evidence type="ECO:0000256" key="1">
    <source>
        <dbReference type="SAM" id="SignalP"/>
    </source>
</evidence>
<sequence length="119" mass="13377">MSRYFIIAALLATNLSVSIGPYIRICNHGAFLAKCYLEMQTLTYGLFIRRSDTGLFPVVQCATLDIPYDVVWSQMECKALTFIATYRSIFITEIPSGLLNTCFSLTGTTLNPSWLQTRC</sequence>
<feature type="signal peptide" evidence="1">
    <location>
        <begin position="1"/>
        <end position="16"/>
    </location>
</feature>
<gene>
    <name evidence="2" type="ORF">EDS130_LOCUS2927</name>
    <name evidence="3" type="ORF">XAT740_LOCUS14038</name>
</gene>
<evidence type="ECO:0000313" key="2">
    <source>
        <dbReference type="EMBL" id="CAF0763386.1"/>
    </source>
</evidence>
<proteinExistence type="predicted"/>
<dbReference type="Proteomes" id="UP000663828">
    <property type="component" value="Unassembled WGS sequence"/>
</dbReference>
<name>A0A813Q8K2_ADIRI</name>
<dbReference type="OrthoDB" id="9987859at2759"/>
<evidence type="ECO:0000313" key="4">
    <source>
        <dbReference type="Proteomes" id="UP000663828"/>
    </source>
</evidence>
<accession>A0A813Q8K2</accession>
<keyword evidence="1" id="KW-0732">Signal</keyword>
<dbReference type="EMBL" id="CAJNOR010000831">
    <property type="protein sequence ID" value="CAF1017155.1"/>
    <property type="molecule type" value="Genomic_DNA"/>
</dbReference>
<evidence type="ECO:0000313" key="5">
    <source>
        <dbReference type="Proteomes" id="UP000663852"/>
    </source>
</evidence>
<dbReference type="Proteomes" id="UP000663852">
    <property type="component" value="Unassembled WGS sequence"/>
</dbReference>
<dbReference type="AlphaFoldDB" id="A0A813Q8K2"/>
<protein>
    <submittedName>
        <fullName evidence="2">Uncharacterized protein</fullName>
    </submittedName>
</protein>
<reference evidence="2" key="1">
    <citation type="submission" date="2021-02" db="EMBL/GenBank/DDBJ databases">
        <authorList>
            <person name="Nowell W R."/>
        </authorList>
    </citation>
    <scope>NUCLEOTIDE SEQUENCE</scope>
</reference>
<comment type="caution">
    <text evidence="2">The sequence shown here is derived from an EMBL/GenBank/DDBJ whole genome shotgun (WGS) entry which is preliminary data.</text>
</comment>